<protein>
    <recommendedName>
        <fullName evidence="2">PNT domain-containing protein</fullName>
    </recommendedName>
</protein>
<dbReference type="InterPro" id="IPR013761">
    <property type="entry name" value="SAM/pointed_sf"/>
</dbReference>
<dbReference type="GO" id="GO:0043565">
    <property type="term" value="F:sequence-specific DNA binding"/>
    <property type="evidence" value="ECO:0007669"/>
    <property type="project" value="InterPro"/>
</dbReference>
<comment type="caution">
    <text evidence="3">The sequence shown here is derived from an EMBL/GenBank/DDBJ whole genome shotgun (WGS) entry which is preliminary data.</text>
</comment>
<evidence type="ECO:0000313" key="3">
    <source>
        <dbReference type="EMBL" id="KAG8195716.1"/>
    </source>
</evidence>
<reference evidence="3 4" key="1">
    <citation type="journal article" date="2022" name="Nat. Ecol. Evol.">
        <title>A masculinizing supergene underlies an exaggerated male reproductive morph in a spider.</title>
        <authorList>
            <person name="Hendrickx F."/>
            <person name="De Corte Z."/>
            <person name="Sonet G."/>
            <person name="Van Belleghem S.M."/>
            <person name="Kostlbacher S."/>
            <person name="Vangestel C."/>
        </authorList>
    </citation>
    <scope>NUCLEOTIDE SEQUENCE [LARGE SCALE GENOMIC DNA]</scope>
    <source>
        <strain evidence="3">W744_W776</strain>
    </source>
</reference>
<feature type="region of interest" description="Disordered" evidence="1">
    <location>
        <begin position="292"/>
        <end position="314"/>
    </location>
</feature>
<name>A0AAV6VJB6_9ARAC</name>
<keyword evidence="4" id="KW-1185">Reference proteome</keyword>
<dbReference type="SUPFAM" id="SSF47769">
    <property type="entry name" value="SAM/Pointed domain"/>
    <property type="match status" value="1"/>
</dbReference>
<dbReference type="InterPro" id="IPR003118">
    <property type="entry name" value="Pointed_dom"/>
</dbReference>
<evidence type="ECO:0000313" key="4">
    <source>
        <dbReference type="Proteomes" id="UP000827092"/>
    </source>
</evidence>
<dbReference type="AlphaFoldDB" id="A0AAV6VJB6"/>
<evidence type="ECO:0000256" key="1">
    <source>
        <dbReference type="SAM" id="MobiDB-lite"/>
    </source>
</evidence>
<dbReference type="PROSITE" id="PS51433">
    <property type="entry name" value="PNT"/>
    <property type="match status" value="1"/>
</dbReference>
<dbReference type="Proteomes" id="UP000827092">
    <property type="component" value="Unassembled WGS sequence"/>
</dbReference>
<feature type="compositionally biased region" description="Polar residues" evidence="1">
    <location>
        <begin position="1"/>
        <end position="10"/>
    </location>
</feature>
<feature type="region of interest" description="Disordered" evidence="1">
    <location>
        <begin position="1"/>
        <end position="31"/>
    </location>
</feature>
<feature type="region of interest" description="Disordered" evidence="1">
    <location>
        <begin position="159"/>
        <end position="208"/>
    </location>
</feature>
<organism evidence="3 4">
    <name type="scientific">Oedothorax gibbosus</name>
    <dbReference type="NCBI Taxonomy" id="931172"/>
    <lineage>
        <taxon>Eukaryota</taxon>
        <taxon>Metazoa</taxon>
        <taxon>Ecdysozoa</taxon>
        <taxon>Arthropoda</taxon>
        <taxon>Chelicerata</taxon>
        <taxon>Arachnida</taxon>
        <taxon>Araneae</taxon>
        <taxon>Araneomorphae</taxon>
        <taxon>Entelegynae</taxon>
        <taxon>Araneoidea</taxon>
        <taxon>Linyphiidae</taxon>
        <taxon>Erigoninae</taxon>
        <taxon>Oedothorax</taxon>
    </lineage>
</organism>
<dbReference type="SMART" id="SM00251">
    <property type="entry name" value="SAM_PNT"/>
    <property type="match status" value="1"/>
</dbReference>
<feature type="compositionally biased region" description="Polar residues" evidence="1">
    <location>
        <begin position="73"/>
        <end position="87"/>
    </location>
</feature>
<accession>A0AAV6VJB6</accession>
<gene>
    <name evidence="3" type="ORF">JTE90_002979</name>
</gene>
<evidence type="ECO:0000259" key="2">
    <source>
        <dbReference type="PROSITE" id="PS51433"/>
    </source>
</evidence>
<dbReference type="Pfam" id="PF02198">
    <property type="entry name" value="SAM_PNT"/>
    <property type="match status" value="1"/>
</dbReference>
<feature type="domain" description="PNT" evidence="2">
    <location>
        <begin position="206"/>
        <end position="291"/>
    </location>
</feature>
<dbReference type="EMBL" id="JAFNEN010000080">
    <property type="protein sequence ID" value="KAG8195716.1"/>
    <property type="molecule type" value="Genomic_DNA"/>
</dbReference>
<proteinExistence type="predicted"/>
<sequence>MYDATPNSCSFGLHAPGHQVSDLTTPRRHGPPLTSVKLEECLSSATTAAEDWATGCAYRFAARRCYMAEDSPTKGNNNEPGHPNNKSLDPGGGSSSLLAASFRNRYLGASAFSNLNGPGLFQGGYVSSPVDVGTTKTGGGYVSDIGGKVGGYLADVGTKSSSSSSDLVNGGGLESGAHGADGRTPPVISSTSSTSSSTRSSNGVDSICGKAKGADRRVVVPADPVLWSPEHVRQWLEWAVKEYSLHDVDTTRFNVVGRELCQLTREDFGRLTSPYNGEVLYAHLHFLRQTSEASLPPSSREKPPVSAQTGASQVPTDLDELSICLQI</sequence>
<feature type="region of interest" description="Disordered" evidence="1">
    <location>
        <begin position="72"/>
        <end position="92"/>
    </location>
</feature>
<dbReference type="Gene3D" id="1.10.150.50">
    <property type="entry name" value="Transcription Factor, Ets-1"/>
    <property type="match status" value="1"/>
</dbReference>
<feature type="compositionally biased region" description="Low complexity" evidence="1">
    <location>
        <begin position="189"/>
        <end position="201"/>
    </location>
</feature>